<sequence length="106" mass="10746">MGMAMTSHWLPALARYPGMPGEGTWVSLGAVTKSPSIPGDAAVWKTEGVGPNSPSDCGIGGDNGPAAATGPAGHLRFSATGAPTEPPSRVVTQMRDMAQELQGEVT</sequence>
<evidence type="ECO:0000313" key="2">
    <source>
        <dbReference type="EMBL" id="EDL93428.1"/>
    </source>
</evidence>
<gene>
    <name evidence="2" type="ORF">rCG_45563</name>
</gene>
<evidence type="ECO:0000313" key="3">
    <source>
        <dbReference type="Proteomes" id="UP000234681"/>
    </source>
</evidence>
<dbReference type="Proteomes" id="UP000234681">
    <property type="component" value="Chromosome 3"/>
</dbReference>
<reference evidence="2 3" key="1">
    <citation type="submission" date="2005-09" db="EMBL/GenBank/DDBJ databases">
        <authorList>
            <person name="Mural R.J."/>
            <person name="Li P.W."/>
            <person name="Adams M.D."/>
            <person name="Amanatides P.G."/>
            <person name="Baden-Tillson H."/>
            <person name="Barnstead M."/>
            <person name="Chin S.H."/>
            <person name="Dew I."/>
            <person name="Evans C.A."/>
            <person name="Ferriera S."/>
            <person name="Flanigan M."/>
            <person name="Fosler C."/>
            <person name="Glodek A."/>
            <person name="Gu Z."/>
            <person name="Holt R.A."/>
            <person name="Jennings D."/>
            <person name="Kraft C.L."/>
            <person name="Lu F."/>
            <person name="Nguyen T."/>
            <person name="Nusskern D.R."/>
            <person name="Pfannkoch C.M."/>
            <person name="Sitter C."/>
            <person name="Sutton G.G."/>
            <person name="Venter J.C."/>
            <person name="Wang Z."/>
            <person name="Woodage T."/>
            <person name="Zheng X.H."/>
            <person name="Zhong F."/>
        </authorList>
    </citation>
    <scope>NUCLEOTIDE SEQUENCE [LARGE SCALE GENOMIC DNA]</scope>
    <source>
        <strain>BN</strain>
        <strain evidence="3">Sprague-Dawley</strain>
    </source>
</reference>
<organism evidence="2 3">
    <name type="scientific">Rattus norvegicus</name>
    <name type="common">Rat</name>
    <dbReference type="NCBI Taxonomy" id="10116"/>
    <lineage>
        <taxon>Eukaryota</taxon>
        <taxon>Metazoa</taxon>
        <taxon>Chordata</taxon>
        <taxon>Craniata</taxon>
        <taxon>Vertebrata</taxon>
        <taxon>Euteleostomi</taxon>
        <taxon>Mammalia</taxon>
        <taxon>Eutheria</taxon>
        <taxon>Euarchontoglires</taxon>
        <taxon>Glires</taxon>
        <taxon>Rodentia</taxon>
        <taxon>Myomorpha</taxon>
        <taxon>Muroidea</taxon>
        <taxon>Muridae</taxon>
        <taxon>Murinae</taxon>
        <taxon>Rattus</taxon>
    </lineage>
</organism>
<proteinExistence type="predicted"/>
<name>A6JTL9_RAT</name>
<dbReference type="EMBL" id="CH474001">
    <property type="protein sequence ID" value="EDL93428.1"/>
    <property type="molecule type" value="Genomic_DNA"/>
</dbReference>
<evidence type="ECO:0000256" key="1">
    <source>
        <dbReference type="SAM" id="MobiDB-lite"/>
    </source>
</evidence>
<dbReference type="AlphaFoldDB" id="A6JTL9"/>
<feature type="region of interest" description="Disordered" evidence="1">
    <location>
        <begin position="42"/>
        <end position="88"/>
    </location>
</feature>
<accession>A6JTL9</accession>
<protein>
    <submittedName>
        <fullName evidence="2">RCG45563</fullName>
    </submittedName>
</protein>